<dbReference type="Pfam" id="PF09982">
    <property type="entry name" value="LpxR"/>
    <property type="match status" value="1"/>
</dbReference>
<reference evidence="1 2" key="2">
    <citation type="journal article" date="2016" name="Genome Announc.">
        <title>Complete Genome Sequence of Algoriphagus sp. Strain M8-2, Isolated from a Brackish Lake.</title>
        <authorList>
            <person name="Muraguchi Y."/>
            <person name="Kushimoto K."/>
            <person name="Ohtsubo Y."/>
            <person name="Suzuki T."/>
            <person name="Dohra H."/>
            <person name="Kimbara K."/>
            <person name="Shintani M."/>
        </authorList>
    </citation>
    <scope>NUCLEOTIDE SEQUENCE [LARGE SCALE GENOMIC DNA]</scope>
    <source>
        <strain evidence="1 2">M8-2</strain>
    </source>
</reference>
<dbReference type="EMBL" id="CP012836">
    <property type="protein sequence ID" value="AMQ54976.1"/>
    <property type="molecule type" value="Genomic_DNA"/>
</dbReference>
<dbReference type="OrthoDB" id="622552at2"/>
<accession>A0A142EIM1</accession>
<dbReference type="Gene3D" id="2.40.128.140">
    <property type="entry name" value="Outer membrane protein"/>
    <property type="match status" value="1"/>
</dbReference>
<dbReference type="RefSeq" id="WP_067542570.1">
    <property type="nucleotide sequence ID" value="NZ_CP012836.1"/>
</dbReference>
<name>A0A142EIM1_9BACT</name>
<dbReference type="InterPro" id="IPR037107">
    <property type="entry name" value="Put_OMP_sf"/>
</dbReference>
<dbReference type="PATRIC" id="fig|1727163.4.peg.235"/>
<keyword evidence="2" id="KW-1185">Reference proteome</keyword>
<gene>
    <name evidence="1" type="ORF">AO498_01140</name>
</gene>
<reference evidence="2" key="1">
    <citation type="submission" date="2015-09" db="EMBL/GenBank/DDBJ databases">
        <title>Complete sequence of Algoriphagus sp. M8-2.</title>
        <authorList>
            <person name="Shintani M."/>
        </authorList>
    </citation>
    <scope>NUCLEOTIDE SEQUENCE [LARGE SCALE GENOMIC DNA]</scope>
    <source>
        <strain evidence="2">M8-2</strain>
    </source>
</reference>
<dbReference type="STRING" id="1727163.AO498_01140"/>
<evidence type="ECO:0000313" key="1">
    <source>
        <dbReference type="EMBL" id="AMQ54976.1"/>
    </source>
</evidence>
<sequence>MTSKDLIFFFSFLIGIAVDGFASSDSLRKSQVSVRLDNDAFIPGRMDRYYSSGIKVDFYQYLSQGKSWSITMGKEMYTPDLKKDRSLVPFERPFAGMIFLEPGIQWRKSRWFYEFSALGGLLGPQSGIGNLHRWYHELAGFPKPEGWEEQLSNAVLGNIFAGAKVYLVGNSLADITLAGKAGFGNWDQSIQVGSIFRLGNLLPLPISQLSGSRVGSSGKSAEQYFQLGFFGRQSFWNGSVQGGDFKKDSGFSASRSGWVCSGDLVLNFQHFGFSYGLTFQSKDAVNAQNHVFGKIAFHWLF</sequence>
<evidence type="ECO:0008006" key="3">
    <source>
        <dbReference type="Google" id="ProtNLM"/>
    </source>
</evidence>
<protein>
    <recommendedName>
        <fullName evidence="3">Outer membrane protein</fullName>
    </recommendedName>
</protein>
<dbReference type="Proteomes" id="UP000073816">
    <property type="component" value="Chromosome"/>
</dbReference>
<organism evidence="1 2">
    <name type="scientific">Algoriphagus sanaruensis</name>
    <dbReference type="NCBI Taxonomy" id="1727163"/>
    <lineage>
        <taxon>Bacteria</taxon>
        <taxon>Pseudomonadati</taxon>
        <taxon>Bacteroidota</taxon>
        <taxon>Cytophagia</taxon>
        <taxon>Cytophagales</taxon>
        <taxon>Cyclobacteriaceae</taxon>
        <taxon>Algoriphagus</taxon>
    </lineage>
</organism>
<dbReference type="KEGG" id="alm:AO498_01140"/>
<proteinExistence type="predicted"/>
<evidence type="ECO:0000313" key="2">
    <source>
        <dbReference type="Proteomes" id="UP000073816"/>
    </source>
</evidence>
<dbReference type="InterPro" id="IPR018707">
    <property type="entry name" value="LpxR"/>
</dbReference>
<dbReference type="AlphaFoldDB" id="A0A142EIM1"/>